<evidence type="ECO:0000313" key="2">
    <source>
        <dbReference type="EMBL" id="KAH1911846.1"/>
    </source>
</evidence>
<evidence type="ECO:0000256" key="1">
    <source>
        <dbReference type="SAM" id="SignalP"/>
    </source>
</evidence>
<feature type="chain" id="PRO_5041058542" description="BNR/Asp-box repeat domain-containing protein" evidence="1">
    <location>
        <begin position="22"/>
        <end position="380"/>
    </location>
</feature>
<name>A0A229WIX5_ASPFM</name>
<dbReference type="AlphaFoldDB" id="A0A229WIX5"/>
<comment type="caution">
    <text evidence="2">The sequence shown here is derived from an EMBL/GenBank/DDBJ whole genome shotgun (WGS) entry which is preliminary data.</text>
</comment>
<gene>
    <name evidence="2" type="ORF">KXV57_000236</name>
</gene>
<organism evidence="2 3">
    <name type="scientific">Aspergillus fumigatus</name>
    <name type="common">Neosartorya fumigata</name>
    <dbReference type="NCBI Taxonomy" id="746128"/>
    <lineage>
        <taxon>Eukaryota</taxon>
        <taxon>Fungi</taxon>
        <taxon>Dikarya</taxon>
        <taxon>Ascomycota</taxon>
        <taxon>Pezizomycotina</taxon>
        <taxon>Eurotiomycetes</taxon>
        <taxon>Eurotiomycetidae</taxon>
        <taxon>Eurotiales</taxon>
        <taxon>Aspergillaceae</taxon>
        <taxon>Aspergillus</taxon>
        <taxon>Aspergillus subgen. Fumigati</taxon>
    </lineage>
</organism>
<proteinExistence type="predicted"/>
<dbReference type="SUPFAM" id="SSF110296">
    <property type="entry name" value="Oligoxyloglucan reducing end-specific cellobiohydrolase"/>
    <property type="match status" value="1"/>
</dbReference>
<accession>A0A229WIX5</accession>
<sequence length="380" mass="41858">MKTLSSTAFISLLAFTTAAEAIFDNVTVFAPPSNWPSHRTSYGRTLLLDHTKTDPVLLSTWSFSPPDGTYLPIYRSTDGGQTWSDFSKVHFSNNGGYVGGSIWQPFLYELPRQVGQYPRGTILASGNAIPHDFSSTNIEVYASLDRGFSWEFVSVVATGGPPNTTNGATPVWEPFISMYEDELTVYYSDQRDPLHGQKLAHQSTRDLVHWGPVVNDAAYANYTLRPGMTTVARIGNGKYLLSYELGNAPDVPYAVHYRIADNPLKFDEATPYLLQSRDGTIPSACPYTVWTPVGGPHGTIVMSDGTYSEVFINRDNGNPHAWIKVPTGKGVAYSRALTVMPDPSVILFFNGGLYGENNTTVTAGEWIVPRHQRSARQVAR</sequence>
<dbReference type="PANTHER" id="PTHR38792">
    <property type="entry name" value="BNR/ASP-BOX REPEAT DOMAIN PROTEIN (AFU_ORTHOLOGUE AFUA_7G06430)-RELATED"/>
    <property type="match status" value="1"/>
</dbReference>
<evidence type="ECO:0000313" key="3">
    <source>
        <dbReference type="Proteomes" id="UP000813423"/>
    </source>
</evidence>
<dbReference type="Gene3D" id="2.120.10.10">
    <property type="match status" value="1"/>
</dbReference>
<evidence type="ECO:0008006" key="4">
    <source>
        <dbReference type="Google" id="ProtNLM"/>
    </source>
</evidence>
<dbReference type="OMA" id="YVMADSP"/>
<dbReference type="EMBL" id="JAIBSC010000001">
    <property type="protein sequence ID" value="KAH1911846.1"/>
    <property type="molecule type" value="Genomic_DNA"/>
</dbReference>
<keyword evidence="1" id="KW-0732">Signal</keyword>
<feature type="signal peptide" evidence="1">
    <location>
        <begin position="1"/>
        <end position="21"/>
    </location>
</feature>
<reference evidence="2" key="1">
    <citation type="submission" date="2021-08" db="EMBL/GenBank/DDBJ databases">
        <title>Global Aspergillus fumigatus from environmental and clinical sources.</title>
        <authorList>
            <person name="Barber A."/>
            <person name="Sae-Ong T."/>
        </authorList>
    </citation>
    <scope>NUCLEOTIDE SEQUENCE</scope>
    <source>
        <strain evidence="2">NRZ-2016-071</strain>
    </source>
</reference>
<dbReference type="PANTHER" id="PTHR38792:SF3">
    <property type="entry name" value="BNR_ASP-BOX REPEAT DOMAIN PROTEIN (AFU_ORTHOLOGUE AFUA_7G06430)-RELATED"/>
    <property type="match status" value="1"/>
</dbReference>
<dbReference type="Proteomes" id="UP000813423">
    <property type="component" value="Unassembled WGS sequence"/>
</dbReference>
<protein>
    <recommendedName>
        <fullName evidence="4">BNR/Asp-box repeat domain-containing protein</fullName>
    </recommendedName>
</protein>